<accession>A0A2P7B7D6</accession>
<evidence type="ECO:0008006" key="4">
    <source>
        <dbReference type="Google" id="ProtNLM"/>
    </source>
</evidence>
<reference evidence="3" key="1">
    <citation type="submission" date="2017-11" db="EMBL/GenBank/DDBJ databases">
        <authorList>
            <person name="Kuznetsova I."/>
            <person name="Sazanova A."/>
            <person name="Chirak E."/>
            <person name="Safronova V."/>
            <person name="Willems A."/>
        </authorList>
    </citation>
    <scope>NUCLEOTIDE SEQUENCE [LARGE SCALE GENOMIC DNA]</scope>
    <source>
        <strain evidence="3">CCBAU 03422</strain>
    </source>
</reference>
<dbReference type="EMBL" id="PGGM01000009">
    <property type="protein sequence ID" value="PSH62358.1"/>
    <property type="molecule type" value="Genomic_DNA"/>
</dbReference>
<evidence type="ECO:0000256" key="1">
    <source>
        <dbReference type="SAM" id="Phobius"/>
    </source>
</evidence>
<keyword evidence="3" id="KW-1185">Reference proteome</keyword>
<protein>
    <recommendedName>
        <fullName evidence="4">DUF155 domain-containing protein</fullName>
    </recommendedName>
</protein>
<organism evidence="2 3">
    <name type="scientific">Phyllobacterium sophorae</name>
    <dbReference type="NCBI Taxonomy" id="1520277"/>
    <lineage>
        <taxon>Bacteria</taxon>
        <taxon>Pseudomonadati</taxon>
        <taxon>Pseudomonadota</taxon>
        <taxon>Alphaproteobacteria</taxon>
        <taxon>Hyphomicrobiales</taxon>
        <taxon>Phyllobacteriaceae</taxon>
        <taxon>Phyllobacterium</taxon>
    </lineage>
</organism>
<gene>
    <name evidence="2" type="ORF">CU103_18535</name>
</gene>
<name>A0A2P7B7D6_9HYPH</name>
<evidence type="ECO:0000313" key="3">
    <source>
        <dbReference type="Proteomes" id="UP000241764"/>
    </source>
</evidence>
<proteinExistence type="predicted"/>
<comment type="caution">
    <text evidence="2">The sequence shown here is derived from an EMBL/GenBank/DDBJ whole genome shotgun (WGS) entry which is preliminary data.</text>
</comment>
<sequence length="280" mass="31216">MVAVASLKPRAWLLTFRSGSSKNEGEEIRLDLPEPVLALFEELPNPDCLLDGGTLPSVTTPPSHDCEIIFLPAGSATPFPLQKAAEGWIAEDPSGTGARQSVIEISFQGARVLRAVGKIVIVGDQDWPVRKGIAQFEWICKQLCRLEECIVNQWETSGEDATFFYLSRAGRSFQQRAGVTAAQTSAAKYWLIRAETLLDRSDLIAPPIARRVFLELCLRTEIAARMKAAERAVDAIHLLYEQAFMRLSEKREAGRSLLIEIFILLAILAEVALYVWELWF</sequence>
<keyword evidence="1" id="KW-0812">Transmembrane</keyword>
<evidence type="ECO:0000313" key="2">
    <source>
        <dbReference type="EMBL" id="PSH62358.1"/>
    </source>
</evidence>
<keyword evidence="1" id="KW-1133">Transmembrane helix</keyword>
<dbReference type="Proteomes" id="UP000241764">
    <property type="component" value="Unassembled WGS sequence"/>
</dbReference>
<feature type="transmembrane region" description="Helical" evidence="1">
    <location>
        <begin position="257"/>
        <end position="276"/>
    </location>
</feature>
<keyword evidence="1" id="KW-0472">Membrane</keyword>
<dbReference type="AlphaFoldDB" id="A0A2P7B7D6"/>